<reference evidence="4" key="1">
    <citation type="submission" date="2022-10" db="EMBL/GenBank/DDBJ databases">
        <authorList>
            <person name="Kim H.S."/>
            <person name="Kim J.-S."/>
            <person name="Suh M.K."/>
            <person name="Eom M.K."/>
            <person name="Lee J.-S."/>
        </authorList>
    </citation>
    <scope>NUCLEOTIDE SEQUENCE</scope>
    <source>
        <strain evidence="4">LIP-5</strain>
    </source>
</reference>
<dbReference type="GO" id="GO:0016887">
    <property type="term" value="F:ATP hydrolysis activity"/>
    <property type="evidence" value="ECO:0007669"/>
    <property type="project" value="InterPro"/>
</dbReference>
<dbReference type="AlphaFoldDB" id="A0AAE3IRT1"/>
<dbReference type="PANTHER" id="PTHR43158:SF2">
    <property type="entry name" value="SKFA PEPTIDE EXPORT ATP-BINDING PROTEIN SKFE"/>
    <property type="match status" value="1"/>
</dbReference>
<sequence>MICAESITLKAGEEYLLQNVSFRLNDREHLIITGSSGSGKTILAKVLAGKIFASGSLKLVFSGNKKKVFVEQRMTLKNKSNTTDGYYQQRYNSYDNEDSDTVSESLVKVKNDKPRINFLSDQFNVQYILDKPLLQLSSGEHKRFQLMKALLEEAQLLIFDEPFTGLDVESRKNLGAILKQIGKYAQLIIIAGAHFEYLDVFTHVLELKGGKVNFFRRKEDYTFKTHISEKSRFDLSELPLSKNSKEFAIAVQMTNVSVKYGEKQILDSIHWLVKKGERWLVSGRNGSGKSTLLSLINGDNPQAYANDIILFDRKRGTGESIWDIKKNIGFMSSELYAYFDKSITCFETVASGFFDTIGLYRKLTEEQIGLVHKWLNILYMQHDALKTLSSVSQGKQRLLLLARALVKDPPLLMLDEPCQGLDSRQTKAFVNLVDEIAGNTDKTIIYVSHYDEEIPDCIKYTLSLN</sequence>
<name>A0AAE3IRT1_9BACT</name>
<dbReference type="Proteomes" id="UP001209317">
    <property type="component" value="Unassembled WGS sequence"/>
</dbReference>
<dbReference type="SUPFAM" id="SSF52540">
    <property type="entry name" value="P-loop containing nucleoside triphosphate hydrolases"/>
    <property type="match status" value="2"/>
</dbReference>
<dbReference type="Gene3D" id="3.40.50.300">
    <property type="entry name" value="P-loop containing nucleotide triphosphate hydrolases"/>
    <property type="match status" value="2"/>
</dbReference>
<dbReference type="Pfam" id="PF00005">
    <property type="entry name" value="ABC_tran"/>
    <property type="match status" value="2"/>
</dbReference>
<comment type="caution">
    <text evidence="4">The sequence shown here is derived from an EMBL/GenBank/DDBJ whole genome shotgun (WGS) entry which is preliminary data.</text>
</comment>
<dbReference type="GO" id="GO:0005524">
    <property type="term" value="F:ATP binding"/>
    <property type="evidence" value="ECO:0007669"/>
    <property type="project" value="UniProtKB-KW"/>
</dbReference>
<dbReference type="PROSITE" id="PS50893">
    <property type="entry name" value="ABC_TRANSPORTER_2"/>
    <property type="match status" value="2"/>
</dbReference>
<evidence type="ECO:0000256" key="1">
    <source>
        <dbReference type="ARBA" id="ARBA00022741"/>
    </source>
</evidence>
<dbReference type="InterPro" id="IPR003439">
    <property type="entry name" value="ABC_transporter-like_ATP-bd"/>
</dbReference>
<dbReference type="InterPro" id="IPR003593">
    <property type="entry name" value="AAA+_ATPase"/>
</dbReference>
<evidence type="ECO:0000313" key="4">
    <source>
        <dbReference type="EMBL" id="MCU7695221.1"/>
    </source>
</evidence>
<proteinExistence type="predicted"/>
<gene>
    <name evidence="4" type="ORF">OD355_11890</name>
</gene>
<keyword evidence="5" id="KW-1185">Reference proteome</keyword>
<dbReference type="SMART" id="SM00382">
    <property type="entry name" value="AAA"/>
    <property type="match status" value="2"/>
</dbReference>
<dbReference type="RefSeq" id="WP_263038707.1">
    <property type="nucleotide sequence ID" value="NZ_JAOTPL010000020.1"/>
</dbReference>
<dbReference type="PANTHER" id="PTHR43158">
    <property type="entry name" value="SKFA PEPTIDE EXPORT ATP-BINDING PROTEIN SKFE"/>
    <property type="match status" value="1"/>
</dbReference>
<feature type="domain" description="ABC transporter" evidence="3">
    <location>
        <begin position="2"/>
        <end position="234"/>
    </location>
</feature>
<keyword evidence="1" id="KW-0547">Nucleotide-binding</keyword>
<protein>
    <submittedName>
        <fullName evidence="4">ATP-binding cassette domain-containing protein</fullName>
    </submittedName>
</protein>
<evidence type="ECO:0000313" key="5">
    <source>
        <dbReference type="Proteomes" id="UP001209317"/>
    </source>
</evidence>
<evidence type="ECO:0000256" key="2">
    <source>
        <dbReference type="ARBA" id="ARBA00022840"/>
    </source>
</evidence>
<dbReference type="EMBL" id="JAOTPL010000020">
    <property type="protein sequence ID" value="MCU7695221.1"/>
    <property type="molecule type" value="Genomic_DNA"/>
</dbReference>
<organism evidence="4 5">
    <name type="scientific">Haoranjiania flava</name>
    <dbReference type="NCBI Taxonomy" id="1856322"/>
    <lineage>
        <taxon>Bacteria</taxon>
        <taxon>Pseudomonadati</taxon>
        <taxon>Bacteroidota</taxon>
        <taxon>Chitinophagia</taxon>
        <taxon>Chitinophagales</taxon>
        <taxon>Chitinophagaceae</taxon>
        <taxon>Haoranjiania</taxon>
    </lineage>
</organism>
<accession>A0AAE3IRT1</accession>
<dbReference type="InterPro" id="IPR027417">
    <property type="entry name" value="P-loop_NTPase"/>
</dbReference>
<keyword evidence="2 4" id="KW-0067">ATP-binding</keyword>
<evidence type="ECO:0000259" key="3">
    <source>
        <dbReference type="PROSITE" id="PS50893"/>
    </source>
</evidence>
<feature type="domain" description="ABC transporter" evidence="3">
    <location>
        <begin position="251"/>
        <end position="464"/>
    </location>
</feature>